<accession>A0A845MIT6</accession>
<dbReference type="InterPro" id="IPR044145">
    <property type="entry name" value="IF2_II"/>
</dbReference>
<feature type="compositionally biased region" description="Basic and acidic residues" evidence="12">
    <location>
        <begin position="254"/>
        <end position="271"/>
    </location>
</feature>
<dbReference type="InterPro" id="IPR027417">
    <property type="entry name" value="P-loop_NTPase"/>
</dbReference>
<evidence type="ECO:0000256" key="8">
    <source>
        <dbReference type="ARBA" id="ARBA00023134"/>
    </source>
</evidence>
<dbReference type="SUPFAM" id="SSF52540">
    <property type="entry name" value="P-loop containing nucleoside triphosphate hydrolases"/>
    <property type="match status" value="1"/>
</dbReference>
<dbReference type="GO" id="GO:0003743">
    <property type="term" value="F:translation initiation factor activity"/>
    <property type="evidence" value="ECO:0007669"/>
    <property type="project" value="UniProtKB-UniRule"/>
</dbReference>
<dbReference type="GO" id="GO:0005829">
    <property type="term" value="C:cytosol"/>
    <property type="evidence" value="ECO:0007669"/>
    <property type="project" value="TreeGrafter"/>
</dbReference>
<dbReference type="Gene3D" id="3.40.50.300">
    <property type="entry name" value="P-loop containing nucleotide triphosphate hydrolases"/>
    <property type="match status" value="1"/>
</dbReference>
<protein>
    <recommendedName>
        <fullName evidence="3 9">Translation initiation factor IF-2</fullName>
    </recommendedName>
</protein>
<dbReference type="NCBIfam" id="TIGR00231">
    <property type="entry name" value="small_GTP"/>
    <property type="match status" value="1"/>
</dbReference>
<dbReference type="InterPro" id="IPR053905">
    <property type="entry name" value="EF-G-like_DII"/>
</dbReference>
<feature type="binding site" evidence="9">
    <location>
        <begin position="452"/>
        <end position="456"/>
    </location>
    <ligand>
        <name>GTP</name>
        <dbReference type="ChEBI" id="CHEBI:37565"/>
    </ligand>
</feature>
<dbReference type="HAMAP" id="MF_00100_B">
    <property type="entry name" value="IF_2_B"/>
    <property type="match status" value="1"/>
</dbReference>
<dbReference type="FunFam" id="2.40.30.10:FF:000007">
    <property type="entry name" value="Translation initiation factor IF-2"/>
    <property type="match status" value="1"/>
</dbReference>
<gene>
    <name evidence="9 14" type="primary">infB</name>
    <name evidence="14" type="ORF">GQF03_16090</name>
</gene>
<dbReference type="InterPro" id="IPR005225">
    <property type="entry name" value="Small_GTP-bd"/>
</dbReference>
<evidence type="ECO:0000256" key="1">
    <source>
        <dbReference type="ARBA" id="ARBA00004496"/>
    </source>
</evidence>
<dbReference type="Gene3D" id="3.40.50.10050">
    <property type="entry name" value="Translation initiation factor IF- 2, domain 3"/>
    <property type="match status" value="1"/>
</dbReference>
<feature type="compositionally biased region" description="Basic and acidic residues" evidence="12">
    <location>
        <begin position="202"/>
        <end position="222"/>
    </location>
</feature>
<dbReference type="CDD" id="cd03692">
    <property type="entry name" value="mtIF2_IVc"/>
    <property type="match status" value="1"/>
</dbReference>
<dbReference type="Pfam" id="PF04760">
    <property type="entry name" value="IF2_N"/>
    <property type="match status" value="1"/>
</dbReference>
<dbReference type="OrthoDB" id="9811804at2"/>
<dbReference type="PROSITE" id="PS51722">
    <property type="entry name" value="G_TR_2"/>
    <property type="match status" value="1"/>
</dbReference>
<dbReference type="PANTHER" id="PTHR43381">
    <property type="entry name" value="TRANSLATION INITIATION FACTOR IF-2-RELATED"/>
    <property type="match status" value="1"/>
</dbReference>
<dbReference type="CDD" id="cd03702">
    <property type="entry name" value="IF2_mtIF2_II"/>
    <property type="match status" value="1"/>
</dbReference>
<dbReference type="InterPro" id="IPR009000">
    <property type="entry name" value="Transl_B-barrel_sf"/>
</dbReference>
<comment type="similarity">
    <text evidence="2 9 10">Belongs to the TRAFAC class translation factor GTPase superfamily. Classic translation factor GTPase family. IF-2 subfamily.</text>
</comment>
<dbReference type="FunFam" id="2.40.30.10:FF:000008">
    <property type="entry name" value="Translation initiation factor IF-2"/>
    <property type="match status" value="1"/>
</dbReference>
<proteinExistence type="inferred from homology"/>
<dbReference type="PROSITE" id="PS01176">
    <property type="entry name" value="IF2"/>
    <property type="match status" value="1"/>
</dbReference>
<dbReference type="AlphaFoldDB" id="A0A845MIT6"/>
<keyword evidence="4 9" id="KW-0963">Cytoplasm</keyword>
<evidence type="ECO:0000256" key="7">
    <source>
        <dbReference type="ARBA" id="ARBA00022917"/>
    </source>
</evidence>
<dbReference type="InterPro" id="IPR000178">
    <property type="entry name" value="TF_IF2_bacterial-like"/>
</dbReference>
<feature type="compositionally biased region" description="Basic and acidic residues" evidence="12">
    <location>
        <begin position="230"/>
        <end position="244"/>
    </location>
</feature>
<dbReference type="Gene3D" id="2.40.30.10">
    <property type="entry name" value="Translation factors"/>
    <property type="match status" value="2"/>
</dbReference>
<dbReference type="Pfam" id="PF11987">
    <property type="entry name" value="IF-2"/>
    <property type="match status" value="1"/>
</dbReference>
<feature type="compositionally biased region" description="Basic and acidic residues" evidence="12">
    <location>
        <begin position="124"/>
        <end position="191"/>
    </location>
</feature>
<dbReference type="InterPro" id="IPR023115">
    <property type="entry name" value="TIF_IF2_dom3"/>
</dbReference>
<dbReference type="NCBIfam" id="TIGR00487">
    <property type="entry name" value="IF-2"/>
    <property type="match status" value="1"/>
</dbReference>
<dbReference type="Proteomes" id="UP000445696">
    <property type="component" value="Unassembled WGS sequence"/>
</dbReference>
<dbReference type="Pfam" id="PF08364">
    <property type="entry name" value="IF2_assoc"/>
    <property type="match status" value="1"/>
</dbReference>
<comment type="subcellular location">
    <subcellularLocation>
        <location evidence="1 9 11">Cytoplasm</location>
    </subcellularLocation>
</comment>
<dbReference type="Pfam" id="PF00009">
    <property type="entry name" value="GTP_EFTU"/>
    <property type="match status" value="1"/>
</dbReference>
<evidence type="ECO:0000313" key="14">
    <source>
        <dbReference type="EMBL" id="MZR23858.1"/>
    </source>
</evidence>
<evidence type="ECO:0000256" key="11">
    <source>
        <dbReference type="RuleBase" id="RU000645"/>
    </source>
</evidence>
<feature type="compositionally biased region" description="Basic and acidic residues" evidence="12">
    <location>
        <begin position="89"/>
        <end position="113"/>
    </location>
</feature>
<feature type="compositionally biased region" description="Polar residues" evidence="12">
    <location>
        <begin position="26"/>
        <end position="43"/>
    </location>
</feature>
<evidence type="ECO:0000256" key="12">
    <source>
        <dbReference type="SAM" id="MobiDB-lite"/>
    </source>
</evidence>
<dbReference type="RefSeq" id="WP_161340284.1">
    <property type="nucleotide sequence ID" value="NZ_JBHSDG010000003.1"/>
</dbReference>
<dbReference type="EMBL" id="WTVA01000015">
    <property type="protein sequence ID" value="MZR23858.1"/>
    <property type="molecule type" value="Genomic_DNA"/>
</dbReference>
<dbReference type="InterPro" id="IPR004161">
    <property type="entry name" value="EFTu-like_2"/>
</dbReference>
<evidence type="ECO:0000256" key="4">
    <source>
        <dbReference type="ARBA" id="ARBA00022490"/>
    </source>
</evidence>
<dbReference type="Pfam" id="PF03144">
    <property type="entry name" value="GTP_EFTU_D2"/>
    <property type="match status" value="1"/>
</dbReference>
<comment type="caution">
    <text evidence="9">Lacks conserved residue(s) required for the propagation of feature annotation.</text>
</comment>
<feature type="binding site" evidence="9">
    <location>
        <begin position="405"/>
        <end position="412"/>
    </location>
    <ligand>
        <name>GTP</name>
        <dbReference type="ChEBI" id="CHEBI:37565"/>
    </ligand>
</feature>
<dbReference type="InterPro" id="IPR015760">
    <property type="entry name" value="TIF_IF2"/>
</dbReference>
<feature type="domain" description="Tr-type G" evidence="13">
    <location>
        <begin position="396"/>
        <end position="566"/>
    </location>
</feature>
<evidence type="ECO:0000256" key="9">
    <source>
        <dbReference type="HAMAP-Rule" id="MF_00100"/>
    </source>
</evidence>
<keyword evidence="6 9" id="KW-0547">Nucleotide-binding</keyword>
<comment type="function">
    <text evidence="9 10">One of the essential components for the initiation of protein synthesis. Protects formylmethionyl-tRNA from spontaneous hydrolysis and promotes its binding to the 30S ribosomal subunits. Also involved in the hydrolysis of GTP during the formation of the 70S ribosomal complex.</text>
</comment>
<comment type="caution">
    <text evidence="14">The sequence shown here is derived from an EMBL/GenBank/DDBJ whole genome shotgun (WGS) entry which is preliminary data.</text>
</comment>
<dbReference type="InterPro" id="IPR036925">
    <property type="entry name" value="TIF_IF2_dom3_sf"/>
</dbReference>
<dbReference type="SUPFAM" id="SSF52156">
    <property type="entry name" value="Initiation factor IF2/eIF5b, domain 3"/>
    <property type="match status" value="1"/>
</dbReference>
<dbReference type="InterPro" id="IPR006847">
    <property type="entry name" value="IF2_N"/>
</dbReference>
<organism evidence="14 15">
    <name type="scientific">Sneathiella chungangensis</name>
    <dbReference type="NCBI Taxonomy" id="1418234"/>
    <lineage>
        <taxon>Bacteria</taxon>
        <taxon>Pseudomonadati</taxon>
        <taxon>Pseudomonadota</taxon>
        <taxon>Alphaproteobacteria</taxon>
        <taxon>Sneathiellales</taxon>
        <taxon>Sneathiellaceae</taxon>
        <taxon>Sneathiella</taxon>
    </lineage>
</organism>
<sequence length="897" mass="97156">MTETNDKDGRKSLSLNKPLEAKKTAGGNSQVRQSFTHGRSKTVQVEVRKKRGTLGLGAQKPAAAKPSTAADATAKKTLHVAKPVASKGKPAEAPKSADAKEAADYLTSDEKAARAAALAGAREQSLREAAERKAREEARAKEEQQKSAEQPKEEAAADAPAKAEEAPAKPKRRSPEERRRAEEEEARRLLEEANATKNAQVAEHREKVKSTEREEELRREAKGAPVRHFRTVEEDARGGDDTAGGRKKVPKHARAAEERFAPVRKPDEPRRRSGRLTIGEALDDRGPKQRSLASIRRARKKQQQISEPPQKIFREVTIPEVISVQDLASRMSERSVDVIKALMKLGIMATANQTIDADTAELVVDELGHKARRVAASDVEIGLGGEEEDAPEDLVPRAPVVAVMGHVDHGKTSLLDALRKSDVVSGEAGGITQHIGAYQVKLASGEMITFLDTPGHEAFTAMRMRGAQVTDIVILVVAADDSVMPQTIEAIKHAKAAEVPIIVAINKCDKPAADPSKVRQELLQHEIFVEDMGGDVLDVEVSAKTGAGLDKLQEAILLQAELLELKANPNRSAHGTVVEAKLETGRGMVGTVLVNRGTLHVGDFFVMGPAMGKVRALLDYRGQNVEEAGPSVPVEVLGIQGTPTAGDDFVVTETESQAKEIASYRQRLDKDKKVTATARGTIEQMFSAIKEGTVDELPVVIKADVQGSAEAITNALENLGTNEVAVKILFSGVGGITESDVSLAAASRAIVIAFNTRANKQAREEAEHQGVDIQYYSVIYNVIDDMKAMLSGMLAPTLRENFLGYAEIREVFNISKVGKIAGCMVTEGNVKRGAKVRLLRDDVVIHEGTLSTLKRFKDEVKEVKSGMECGMAFENYHDLQVGDFIECFEVEEVARAL</sequence>
<dbReference type="InterPro" id="IPR013575">
    <property type="entry name" value="IF2_assoc_dom_bac"/>
</dbReference>
<evidence type="ECO:0000259" key="13">
    <source>
        <dbReference type="PROSITE" id="PS51722"/>
    </source>
</evidence>
<dbReference type="FunFam" id="3.40.50.10050:FF:000001">
    <property type="entry name" value="Translation initiation factor IF-2"/>
    <property type="match status" value="1"/>
</dbReference>
<dbReference type="FunFam" id="3.40.50.300:FF:000019">
    <property type="entry name" value="Translation initiation factor IF-2"/>
    <property type="match status" value="1"/>
</dbReference>
<evidence type="ECO:0000256" key="2">
    <source>
        <dbReference type="ARBA" id="ARBA00007733"/>
    </source>
</evidence>
<feature type="compositionally biased region" description="Low complexity" evidence="12">
    <location>
        <begin position="58"/>
        <end position="72"/>
    </location>
</feature>
<dbReference type="CDD" id="cd01887">
    <property type="entry name" value="IF2_eIF5B"/>
    <property type="match status" value="1"/>
</dbReference>
<name>A0A845MIT6_9PROT</name>
<dbReference type="GO" id="GO:0003924">
    <property type="term" value="F:GTPase activity"/>
    <property type="evidence" value="ECO:0007669"/>
    <property type="project" value="UniProtKB-UniRule"/>
</dbReference>
<keyword evidence="7 9" id="KW-0648">Protein biosynthesis</keyword>
<dbReference type="PANTHER" id="PTHR43381:SF5">
    <property type="entry name" value="TR-TYPE G DOMAIN-CONTAINING PROTEIN"/>
    <property type="match status" value="1"/>
</dbReference>
<evidence type="ECO:0000313" key="15">
    <source>
        <dbReference type="Proteomes" id="UP000445696"/>
    </source>
</evidence>
<feature type="binding site" evidence="9">
    <location>
        <begin position="506"/>
        <end position="509"/>
    </location>
    <ligand>
        <name>GTP</name>
        <dbReference type="ChEBI" id="CHEBI:37565"/>
    </ligand>
</feature>
<dbReference type="Pfam" id="PF22042">
    <property type="entry name" value="EF-G_D2"/>
    <property type="match status" value="1"/>
</dbReference>
<evidence type="ECO:0000256" key="3">
    <source>
        <dbReference type="ARBA" id="ARBA00020675"/>
    </source>
</evidence>
<keyword evidence="15" id="KW-1185">Reference proteome</keyword>
<dbReference type="InterPro" id="IPR000795">
    <property type="entry name" value="T_Tr_GTP-bd_dom"/>
</dbReference>
<dbReference type="SUPFAM" id="SSF50447">
    <property type="entry name" value="Translation proteins"/>
    <property type="match status" value="2"/>
</dbReference>
<feature type="region of interest" description="Disordered" evidence="12">
    <location>
        <begin position="1"/>
        <end position="307"/>
    </location>
</feature>
<feature type="compositionally biased region" description="Basic and acidic residues" evidence="12">
    <location>
        <begin position="1"/>
        <end position="11"/>
    </location>
</feature>
<keyword evidence="8 9" id="KW-0342">GTP-binding</keyword>
<evidence type="ECO:0000256" key="10">
    <source>
        <dbReference type="RuleBase" id="RU000644"/>
    </source>
</evidence>
<reference evidence="14 15" key="1">
    <citation type="journal article" date="2014" name="Int. J. Syst. Evol. Microbiol.">
        <title>Sneathiella chungangensis sp. nov., isolated from a marine sand, and emended description of the genus Sneathiella.</title>
        <authorList>
            <person name="Siamphan C."/>
            <person name="Kim H."/>
            <person name="Lee J.S."/>
            <person name="Kim W."/>
        </authorList>
    </citation>
    <scope>NUCLEOTIDE SEQUENCE [LARGE SCALE GENOMIC DNA]</scope>
    <source>
        <strain evidence="14 15">KCTC 32476</strain>
    </source>
</reference>
<keyword evidence="5 9" id="KW-0396">Initiation factor</keyword>
<dbReference type="GO" id="GO:0005525">
    <property type="term" value="F:GTP binding"/>
    <property type="evidence" value="ECO:0007669"/>
    <property type="project" value="UniProtKB-KW"/>
</dbReference>
<evidence type="ECO:0000256" key="5">
    <source>
        <dbReference type="ARBA" id="ARBA00022540"/>
    </source>
</evidence>
<evidence type="ECO:0000256" key="6">
    <source>
        <dbReference type="ARBA" id="ARBA00022741"/>
    </source>
</evidence>